<comment type="caution">
    <text evidence="8">The sequence shown here is derived from an EMBL/GenBank/DDBJ whole genome shotgun (WGS) entry which is preliminary data.</text>
</comment>
<evidence type="ECO:0000256" key="3">
    <source>
        <dbReference type="ARBA" id="ARBA00022723"/>
    </source>
</evidence>
<dbReference type="AlphaFoldDB" id="A0A0W0SSW9"/>
<comment type="cofactor">
    <cofactor evidence="7">
        <name>Zn(2+)</name>
        <dbReference type="ChEBI" id="CHEBI:29105"/>
    </cofactor>
    <text evidence="7">Binds 1 zinc ion per subunit.</text>
</comment>
<sequence length="345" mass="39137">MLIRLMLGVRKFHQEKFKEMHGIFEMLSKGQHPDILFITCIDSRVVPNLLTNSGPGDMLVVRNPGNIIPPETMNTGSSEAATIEFALNSKDFNVQHIIICGHSDCGAMKGLLRQNKKELPKLTSWLQHSSAVLEKLREKEEDIKIEDVIKQNILLQIEHLKTYPLITTKIASKELSIHGWFYKIETGEIFVYQESQQAFIGLEQALSFSVEERRNQIVRQVANEYLAKFTQPKTADEFHATMQLFALLKSDLAAIWDNLKPLVSKELWTDLGGLYSSPSDKEFQDLLDLGVKINLGDLKNFQKKLQSSVGYHQFCSQHTLFAKSSLIPSILDLNLDLNDSKPPSQ</sequence>
<proteinExistence type="inferred from homology"/>
<accession>A0A0W0SSW9</accession>
<dbReference type="InterPro" id="IPR001765">
    <property type="entry name" value="Carbonic_anhydrase"/>
</dbReference>
<evidence type="ECO:0000256" key="2">
    <source>
        <dbReference type="ARBA" id="ARBA00012925"/>
    </source>
</evidence>
<dbReference type="SUPFAM" id="SSF53056">
    <property type="entry name" value="beta-carbonic anhydrase, cab"/>
    <property type="match status" value="1"/>
</dbReference>
<comment type="catalytic activity">
    <reaction evidence="6">
        <text>hydrogencarbonate + H(+) = CO2 + H2O</text>
        <dbReference type="Rhea" id="RHEA:10748"/>
        <dbReference type="ChEBI" id="CHEBI:15377"/>
        <dbReference type="ChEBI" id="CHEBI:15378"/>
        <dbReference type="ChEBI" id="CHEBI:16526"/>
        <dbReference type="ChEBI" id="CHEBI:17544"/>
        <dbReference type="EC" id="4.2.1.1"/>
    </reaction>
</comment>
<protein>
    <recommendedName>
        <fullName evidence="2">carbonic anhydrase</fullName>
        <ecNumber evidence="2">4.2.1.1</ecNumber>
    </recommendedName>
</protein>
<feature type="binding site" evidence="7">
    <location>
        <position position="40"/>
    </location>
    <ligand>
        <name>Zn(2+)</name>
        <dbReference type="ChEBI" id="CHEBI:29105"/>
    </ligand>
</feature>
<dbReference type="EC" id="4.2.1.1" evidence="2"/>
<keyword evidence="4 7" id="KW-0862">Zinc</keyword>
<keyword evidence="3 7" id="KW-0479">Metal-binding</keyword>
<keyword evidence="9" id="KW-1185">Reference proteome</keyword>
<evidence type="ECO:0000256" key="5">
    <source>
        <dbReference type="ARBA" id="ARBA00023239"/>
    </source>
</evidence>
<dbReference type="PANTHER" id="PTHR11002">
    <property type="entry name" value="CARBONIC ANHYDRASE"/>
    <property type="match status" value="1"/>
</dbReference>
<dbReference type="EMBL" id="LNXV01000004">
    <property type="protein sequence ID" value="KTC86448.1"/>
    <property type="molecule type" value="Genomic_DNA"/>
</dbReference>
<dbReference type="GO" id="GO:0004089">
    <property type="term" value="F:carbonate dehydratase activity"/>
    <property type="evidence" value="ECO:0007669"/>
    <property type="project" value="UniProtKB-EC"/>
</dbReference>
<dbReference type="RefSeq" id="WP_058440500.1">
    <property type="nucleotide sequence ID" value="NZ_CAAAHU010000015.1"/>
</dbReference>
<dbReference type="STRING" id="29422.Lbru_0389"/>
<gene>
    <name evidence="8" type="ORF">Lbru_0389</name>
</gene>
<dbReference type="InterPro" id="IPR036874">
    <property type="entry name" value="Carbonic_anhydrase_sf"/>
</dbReference>
<dbReference type="Gene3D" id="3.40.1050.10">
    <property type="entry name" value="Carbonic anhydrase"/>
    <property type="match status" value="1"/>
</dbReference>
<reference evidence="8 9" key="1">
    <citation type="submission" date="2015-11" db="EMBL/GenBank/DDBJ databases">
        <title>Genomic analysis of 38 Legionella species identifies large and diverse effector repertoires.</title>
        <authorList>
            <person name="Burstein D."/>
            <person name="Amaro F."/>
            <person name="Zusman T."/>
            <person name="Lifshitz Z."/>
            <person name="Cohen O."/>
            <person name="Gilbert J.A."/>
            <person name="Pupko T."/>
            <person name="Shuman H.A."/>
            <person name="Segal G."/>
        </authorList>
    </citation>
    <scope>NUCLEOTIDE SEQUENCE [LARGE SCALE GENOMIC DNA]</scope>
    <source>
        <strain evidence="8 9">ATCC 43878</strain>
    </source>
</reference>
<name>A0A0W0SSW9_9GAMM</name>
<dbReference type="Pfam" id="PF00484">
    <property type="entry name" value="Pro_CA"/>
    <property type="match status" value="1"/>
</dbReference>
<evidence type="ECO:0000256" key="1">
    <source>
        <dbReference type="ARBA" id="ARBA00006217"/>
    </source>
</evidence>
<dbReference type="SMART" id="SM00947">
    <property type="entry name" value="Pro_CA"/>
    <property type="match status" value="1"/>
</dbReference>
<dbReference type="PANTHER" id="PTHR11002:SF76">
    <property type="entry name" value="CARBONIC ANHYDRASE"/>
    <property type="match status" value="1"/>
</dbReference>
<dbReference type="PATRIC" id="fig|29422.6.peg.408"/>
<evidence type="ECO:0000256" key="4">
    <source>
        <dbReference type="ARBA" id="ARBA00022833"/>
    </source>
</evidence>
<dbReference type="Proteomes" id="UP000054742">
    <property type="component" value="Unassembled WGS sequence"/>
</dbReference>
<evidence type="ECO:0000313" key="8">
    <source>
        <dbReference type="EMBL" id="KTC86448.1"/>
    </source>
</evidence>
<evidence type="ECO:0000313" key="9">
    <source>
        <dbReference type="Proteomes" id="UP000054742"/>
    </source>
</evidence>
<feature type="binding site" evidence="7">
    <location>
        <position position="42"/>
    </location>
    <ligand>
        <name>Zn(2+)</name>
        <dbReference type="ChEBI" id="CHEBI:29105"/>
    </ligand>
</feature>
<evidence type="ECO:0000256" key="7">
    <source>
        <dbReference type="PIRSR" id="PIRSR601765-1"/>
    </source>
</evidence>
<evidence type="ECO:0000256" key="6">
    <source>
        <dbReference type="ARBA" id="ARBA00048348"/>
    </source>
</evidence>
<dbReference type="OrthoDB" id="9797527at2"/>
<dbReference type="GO" id="GO:0008270">
    <property type="term" value="F:zinc ion binding"/>
    <property type="evidence" value="ECO:0007669"/>
    <property type="project" value="InterPro"/>
</dbReference>
<keyword evidence="5" id="KW-0456">Lyase</keyword>
<comment type="similarity">
    <text evidence="1">Belongs to the beta-class carbonic anhydrase family.</text>
</comment>
<feature type="binding site" evidence="7">
    <location>
        <position position="105"/>
    </location>
    <ligand>
        <name>Zn(2+)</name>
        <dbReference type="ChEBI" id="CHEBI:29105"/>
    </ligand>
</feature>
<feature type="binding site" evidence="7">
    <location>
        <position position="102"/>
    </location>
    <ligand>
        <name>Zn(2+)</name>
        <dbReference type="ChEBI" id="CHEBI:29105"/>
    </ligand>
</feature>
<organism evidence="8 9">
    <name type="scientific">Legionella brunensis</name>
    <dbReference type="NCBI Taxonomy" id="29422"/>
    <lineage>
        <taxon>Bacteria</taxon>
        <taxon>Pseudomonadati</taxon>
        <taxon>Pseudomonadota</taxon>
        <taxon>Gammaproteobacteria</taxon>
        <taxon>Legionellales</taxon>
        <taxon>Legionellaceae</taxon>
        <taxon>Legionella</taxon>
    </lineage>
</organism>